<dbReference type="Proteomes" id="UP001527882">
    <property type="component" value="Unassembled WGS sequence"/>
</dbReference>
<protein>
    <submittedName>
        <fullName evidence="1">Uncharacterized protein</fullName>
    </submittedName>
</protein>
<proteinExistence type="predicted"/>
<accession>A0ABT4Q3D1</accession>
<evidence type="ECO:0000313" key="2">
    <source>
        <dbReference type="Proteomes" id="UP001527882"/>
    </source>
</evidence>
<comment type="caution">
    <text evidence="1">The sequence shown here is derived from an EMBL/GenBank/DDBJ whole genome shotgun (WGS) entry which is preliminary data.</text>
</comment>
<reference evidence="1 2" key="1">
    <citation type="submission" date="2022-12" db="EMBL/GenBank/DDBJ databases">
        <title>Draft genome sequence of Paenibacillus sp. dW9.</title>
        <authorList>
            <person name="Choi E.-W."/>
            <person name="Kim D.-U."/>
        </authorList>
    </citation>
    <scope>NUCLEOTIDE SEQUENCE [LARGE SCALE GENOMIC DNA]</scope>
    <source>
        <strain evidence="2">dW9</strain>
    </source>
</reference>
<dbReference type="RefSeq" id="WP_269879676.1">
    <property type="nucleotide sequence ID" value="NZ_JAQAGZ010000001.1"/>
</dbReference>
<sequence>MMGSQGVTNEELALLLSSPYESIGTAAEATGFIPRSMKKRKSKPWLLRILFFAR</sequence>
<name>A0ABT4Q3D1_9BACL</name>
<evidence type="ECO:0000313" key="1">
    <source>
        <dbReference type="EMBL" id="MCZ8511318.1"/>
    </source>
</evidence>
<gene>
    <name evidence="1" type="ORF">O9H85_02465</name>
</gene>
<organism evidence="1 2">
    <name type="scientific">Paenibacillus gyeongsangnamensis</name>
    <dbReference type="NCBI Taxonomy" id="3388067"/>
    <lineage>
        <taxon>Bacteria</taxon>
        <taxon>Bacillati</taxon>
        <taxon>Bacillota</taxon>
        <taxon>Bacilli</taxon>
        <taxon>Bacillales</taxon>
        <taxon>Paenibacillaceae</taxon>
        <taxon>Paenibacillus</taxon>
    </lineage>
</organism>
<dbReference type="EMBL" id="JAQAGZ010000001">
    <property type="protein sequence ID" value="MCZ8511318.1"/>
    <property type="molecule type" value="Genomic_DNA"/>
</dbReference>
<keyword evidence="2" id="KW-1185">Reference proteome</keyword>